<keyword evidence="1" id="KW-0472">Membrane</keyword>
<sequence length="63" mass="7192">MKTLKIVHNIFTVVALLVAMYIGGGIEATRSDIAWSYIIFFVVVVLLVTRFIYEDKKQNKNSL</sequence>
<dbReference type="RefSeq" id="WP_117610711.1">
    <property type="nucleotide sequence ID" value="NZ_CAAKNR010000222.1"/>
</dbReference>
<evidence type="ECO:0000313" key="2">
    <source>
        <dbReference type="EMBL" id="RHH47274.1"/>
    </source>
</evidence>
<evidence type="ECO:0000256" key="1">
    <source>
        <dbReference type="SAM" id="Phobius"/>
    </source>
</evidence>
<organism evidence="2 3">
    <name type="scientific">Bacteroides ovatus</name>
    <dbReference type="NCBI Taxonomy" id="28116"/>
    <lineage>
        <taxon>Bacteria</taxon>
        <taxon>Pseudomonadati</taxon>
        <taxon>Bacteroidota</taxon>
        <taxon>Bacteroidia</taxon>
        <taxon>Bacteroidales</taxon>
        <taxon>Bacteroidaceae</taxon>
        <taxon>Bacteroides</taxon>
    </lineage>
</organism>
<protein>
    <submittedName>
        <fullName evidence="2">Uncharacterized protein</fullName>
    </submittedName>
</protein>
<keyword evidence="1" id="KW-1133">Transmembrane helix</keyword>
<feature type="transmembrane region" description="Helical" evidence="1">
    <location>
        <begin position="7"/>
        <end position="28"/>
    </location>
</feature>
<feature type="transmembrane region" description="Helical" evidence="1">
    <location>
        <begin position="34"/>
        <end position="53"/>
    </location>
</feature>
<evidence type="ECO:0000313" key="3">
    <source>
        <dbReference type="Proteomes" id="UP000283329"/>
    </source>
</evidence>
<reference evidence="2 3" key="1">
    <citation type="submission" date="2018-08" db="EMBL/GenBank/DDBJ databases">
        <title>A genome reference for cultivated species of the human gut microbiota.</title>
        <authorList>
            <person name="Zou Y."/>
            <person name="Xue W."/>
            <person name="Luo G."/>
        </authorList>
    </citation>
    <scope>NUCLEOTIDE SEQUENCE [LARGE SCALE GENOMIC DNA]</scope>
    <source>
        <strain evidence="2 3">AM17-48</strain>
    </source>
</reference>
<gene>
    <name evidence="2" type="ORF">DW206_09980</name>
</gene>
<keyword evidence="1" id="KW-0812">Transmembrane</keyword>
<comment type="caution">
    <text evidence="2">The sequence shown here is derived from an EMBL/GenBank/DDBJ whole genome shotgun (WGS) entry which is preliminary data.</text>
</comment>
<accession>A0A414X336</accession>
<dbReference type="AlphaFoldDB" id="A0A414X336"/>
<dbReference type="Proteomes" id="UP000283329">
    <property type="component" value="Unassembled WGS sequence"/>
</dbReference>
<name>A0A414X336_BACOV</name>
<dbReference type="EMBL" id="QRJR01000007">
    <property type="protein sequence ID" value="RHH47274.1"/>
    <property type="molecule type" value="Genomic_DNA"/>
</dbReference>
<proteinExistence type="predicted"/>